<accession>A0A9X8E783</accession>
<dbReference type="PROSITE" id="PS01159">
    <property type="entry name" value="WW_DOMAIN_1"/>
    <property type="match status" value="1"/>
</dbReference>
<dbReference type="Gene3D" id="2.20.70.10">
    <property type="match status" value="1"/>
</dbReference>
<dbReference type="SUPFAM" id="SSF51045">
    <property type="entry name" value="WW domain"/>
    <property type="match status" value="1"/>
</dbReference>
<evidence type="ECO:0000259" key="2">
    <source>
        <dbReference type="PROSITE" id="PS50020"/>
    </source>
</evidence>
<feature type="domain" description="WW" evidence="2">
    <location>
        <begin position="95"/>
        <end position="129"/>
    </location>
</feature>
<dbReference type="SMART" id="SM00456">
    <property type="entry name" value="WW"/>
    <property type="match status" value="1"/>
</dbReference>
<dbReference type="EMBL" id="QUTI01018460">
    <property type="protein sequence ID" value="RLO10213.1"/>
    <property type="molecule type" value="Genomic_DNA"/>
</dbReference>
<feature type="compositionally biased region" description="Basic and acidic residues" evidence="1">
    <location>
        <begin position="44"/>
        <end position="57"/>
    </location>
</feature>
<dbReference type="InterPro" id="IPR001202">
    <property type="entry name" value="WW_dom"/>
</dbReference>
<reference evidence="3 4" key="1">
    <citation type="journal article" date="2018" name="J. Invertebr. Pathol.">
        <title>New genotyping method for the causative agent of crayfish plague (Aphanomyces astaci) based on whole genome data.</title>
        <authorList>
            <person name="Minardi D."/>
            <person name="Studholme D.J."/>
            <person name="van der Giezen M."/>
            <person name="Pretto T."/>
            <person name="Oidtmann B."/>
        </authorList>
    </citation>
    <scope>NUCLEOTIDE SEQUENCE [LARGE SCALE GENOMIC DNA]</scope>
    <source>
        <strain evidence="3 4">KB13</strain>
    </source>
</reference>
<protein>
    <recommendedName>
        <fullName evidence="2">WW domain-containing protein</fullName>
    </recommendedName>
</protein>
<feature type="non-terminal residue" evidence="3">
    <location>
        <position position="1"/>
    </location>
</feature>
<proteinExistence type="predicted"/>
<dbReference type="Proteomes" id="UP000275652">
    <property type="component" value="Unassembled WGS sequence"/>
</dbReference>
<evidence type="ECO:0000313" key="3">
    <source>
        <dbReference type="EMBL" id="RLO10213.1"/>
    </source>
</evidence>
<dbReference type="PROSITE" id="PS50020">
    <property type="entry name" value="WW_DOMAIN_2"/>
    <property type="match status" value="1"/>
</dbReference>
<sequence length="147" mass="15837">STTKTDLDSLESAPRSSVINSAMAQGRSGISSLTNRMVKNILGGKKDEKNGDAKDGRSSLTNSVTAAAAAAVAKQPSRPVTAPQESFNLDSLPEAPLPNGWDAKVSRNNGKVYYVNKTLKLTQWDRPSIETLKLMKQAKKQQELPPQ</sequence>
<gene>
    <name evidence="3" type="ORF">DYB28_000338</name>
</gene>
<dbReference type="InterPro" id="IPR036020">
    <property type="entry name" value="WW_dom_sf"/>
</dbReference>
<feature type="compositionally biased region" description="Polar residues" evidence="1">
    <location>
        <begin position="14"/>
        <end position="30"/>
    </location>
</feature>
<feature type="region of interest" description="Disordered" evidence="1">
    <location>
        <begin position="42"/>
        <end position="103"/>
    </location>
</feature>
<dbReference type="Pfam" id="PF00397">
    <property type="entry name" value="WW"/>
    <property type="match status" value="1"/>
</dbReference>
<comment type="caution">
    <text evidence="3">The sequence shown here is derived from an EMBL/GenBank/DDBJ whole genome shotgun (WGS) entry which is preliminary data.</text>
</comment>
<dbReference type="CDD" id="cd00201">
    <property type="entry name" value="WW"/>
    <property type="match status" value="1"/>
</dbReference>
<dbReference type="AlphaFoldDB" id="A0A9X8E783"/>
<feature type="region of interest" description="Disordered" evidence="1">
    <location>
        <begin position="1"/>
        <end position="30"/>
    </location>
</feature>
<evidence type="ECO:0000256" key="1">
    <source>
        <dbReference type="SAM" id="MobiDB-lite"/>
    </source>
</evidence>
<organism evidence="3 4">
    <name type="scientific">Aphanomyces astaci</name>
    <name type="common">Crayfish plague agent</name>
    <dbReference type="NCBI Taxonomy" id="112090"/>
    <lineage>
        <taxon>Eukaryota</taxon>
        <taxon>Sar</taxon>
        <taxon>Stramenopiles</taxon>
        <taxon>Oomycota</taxon>
        <taxon>Saprolegniomycetes</taxon>
        <taxon>Saprolegniales</taxon>
        <taxon>Verrucalvaceae</taxon>
        <taxon>Aphanomyces</taxon>
    </lineage>
</organism>
<evidence type="ECO:0000313" key="4">
    <source>
        <dbReference type="Proteomes" id="UP000275652"/>
    </source>
</evidence>
<name>A0A9X8E783_APHAT</name>